<name>A0A173UEM5_9FIRM</name>
<dbReference type="SUPFAM" id="SSF46689">
    <property type="entry name" value="Homeodomain-like"/>
    <property type="match status" value="1"/>
</dbReference>
<dbReference type="Gene3D" id="3.30.420.10">
    <property type="entry name" value="Ribonuclease H-like superfamily/Ribonuclease H"/>
    <property type="match status" value="1"/>
</dbReference>
<protein>
    <submittedName>
        <fullName evidence="2">Transposase</fullName>
    </submittedName>
</protein>
<dbReference type="Gene3D" id="1.10.10.10">
    <property type="entry name" value="Winged helix-like DNA-binding domain superfamily/Winged helix DNA-binding domain"/>
    <property type="match status" value="1"/>
</dbReference>
<dbReference type="InterPro" id="IPR050900">
    <property type="entry name" value="Transposase_IS3/IS150/IS904"/>
</dbReference>
<dbReference type="Pfam" id="PF13333">
    <property type="entry name" value="rve_2"/>
    <property type="match status" value="1"/>
</dbReference>
<evidence type="ECO:0000259" key="1">
    <source>
        <dbReference type="PROSITE" id="PS50994"/>
    </source>
</evidence>
<dbReference type="InterPro" id="IPR055247">
    <property type="entry name" value="InsJ-like_HTH"/>
</dbReference>
<dbReference type="InterPro" id="IPR012337">
    <property type="entry name" value="RNaseH-like_sf"/>
</dbReference>
<reference evidence="2 3" key="1">
    <citation type="submission" date="2015-09" db="EMBL/GenBank/DDBJ databases">
        <authorList>
            <consortium name="Pathogen Informatics"/>
        </authorList>
    </citation>
    <scope>NUCLEOTIDE SEQUENCE [LARGE SCALE GENOMIC DNA]</scope>
    <source>
        <strain evidence="2 3">2789STDY5834962</strain>
    </source>
</reference>
<dbReference type="InterPro" id="IPR010921">
    <property type="entry name" value="Trp_repressor/repl_initiator"/>
</dbReference>
<dbReference type="GO" id="GO:0015074">
    <property type="term" value="P:DNA integration"/>
    <property type="evidence" value="ECO:0007669"/>
    <property type="project" value="InterPro"/>
</dbReference>
<dbReference type="RefSeq" id="WP_172676507.1">
    <property type="nucleotide sequence ID" value="NZ_CYXR01000028.1"/>
</dbReference>
<dbReference type="InterPro" id="IPR002514">
    <property type="entry name" value="Transposase_8"/>
</dbReference>
<evidence type="ECO:0000313" key="3">
    <source>
        <dbReference type="Proteomes" id="UP000095727"/>
    </source>
</evidence>
<dbReference type="SUPFAM" id="SSF53098">
    <property type="entry name" value="Ribonuclease H-like"/>
    <property type="match status" value="1"/>
</dbReference>
<dbReference type="Pfam" id="PF13518">
    <property type="entry name" value="HTH_28"/>
    <property type="match status" value="1"/>
</dbReference>
<dbReference type="PANTHER" id="PTHR46889">
    <property type="entry name" value="TRANSPOSASE INSF FOR INSERTION SEQUENCE IS3B-RELATED"/>
    <property type="match status" value="1"/>
</dbReference>
<dbReference type="EMBL" id="CYXR01000028">
    <property type="protein sequence ID" value="CUN13401.1"/>
    <property type="molecule type" value="Genomic_DNA"/>
</dbReference>
<dbReference type="SUPFAM" id="SSF48295">
    <property type="entry name" value="TrpR-like"/>
    <property type="match status" value="1"/>
</dbReference>
<gene>
    <name evidence="2" type="ORF">ERS852574_02911</name>
</gene>
<dbReference type="Proteomes" id="UP000095727">
    <property type="component" value="Unassembled WGS sequence"/>
</dbReference>
<dbReference type="PANTHER" id="PTHR46889:SF4">
    <property type="entry name" value="TRANSPOSASE INSO FOR INSERTION SEQUENCE ELEMENT IS911B-RELATED"/>
    <property type="match status" value="1"/>
</dbReference>
<accession>A0A173UEM5</accession>
<dbReference type="InterPro" id="IPR001584">
    <property type="entry name" value="Integrase_cat-core"/>
</dbReference>
<proteinExistence type="predicted"/>
<dbReference type="GO" id="GO:0043565">
    <property type="term" value="F:sequence-specific DNA binding"/>
    <property type="evidence" value="ECO:0007669"/>
    <property type="project" value="InterPro"/>
</dbReference>
<sequence>MSKKQYSKELKLELVKKHLEDGISYWKLGKEYGIEASIIRRWGHKYETFGEDGLEKQNADLCNYSAEFKKKIVLEYLGGDITSQDLAAKYKIHAPSTVRTWIKQYNNPLVFDTFDKAVATNPGATPLLHSDRGYQYTSKAFRRRILAAGMTQSMSRVARCIDNGPMEGFWGLMKREMYYGKKYKTKEELMLAIEKYIDYYTNKRVQRNLEVLTPLEFHEQKLENVA</sequence>
<evidence type="ECO:0000313" key="2">
    <source>
        <dbReference type="EMBL" id="CUN13401.1"/>
    </source>
</evidence>
<dbReference type="InterPro" id="IPR036388">
    <property type="entry name" value="WH-like_DNA-bd_sf"/>
</dbReference>
<dbReference type="InterPro" id="IPR036397">
    <property type="entry name" value="RNaseH_sf"/>
</dbReference>
<feature type="domain" description="Integrase catalytic" evidence="1">
    <location>
        <begin position="49"/>
        <end position="222"/>
    </location>
</feature>
<organism evidence="2 3">
    <name type="scientific">Coprococcus comes</name>
    <dbReference type="NCBI Taxonomy" id="410072"/>
    <lineage>
        <taxon>Bacteria</taxon>
        <taxon>Bacillati</taxon>
        <taxon>Bacillota</taxon>
        <taxon>Clostridia</taxon>
        <taxon>Lachnospirales</taxon>
        <taxon>Lachnospiraceae</taxon>
        <taxon>Coprococcus</taxon>
    </lineage>
</organism>
<dbReference type="AlphaFoldDB" id="A0A173UEM5"/>
<dbReference type="InterPro" id="IPR009057">
    <property type="entry name" value="Homeodomain-like_sf"/>
</dbReference>
<dbReference type="GO" id="GO:0004803">
    <property type="term" value="F:transposase activity"/>
    <property type="evidence" value="ECO:0007669"/>
    <property type="project" value="InterPro"/>
</dbReference>
<dbReference type="Pfam" id="PF01527">
    <property type="entry name" value="HTH_Tnp_1"/>
    <property type="match status" value="1"/>
</dbReference>
<dbReference type="GO" id="GO:0006313">
    <property type="term" value="P:DNA transposition"/>
    <property type="evidence" value="ECO:0007669"/>
    <property type="project" value="InterPro"/>
</dbReference>
<dbReference type="PROSITE" id="PS50994">
    <property type="entry name" value="INTEGRASE"/>
    <property type="match status" value="1"/>
</dbReference>